<evidence type="ECO:0000256" key="4">
    <source>
        <dbReference type="ARBA" id="ARBA00022989"/>
    </source>
</evidence>
<comment type="subcellular location">
    <subcellularLocation>
        <location evidence="1">Membrane</location>
        <topology evidence="1">Single-pass membrane protein</topology>
    </subcellularLocation>
</comment>
<comment type="function">
    <text evidence="6">HflC and HflK could encode or regulate a protease.</text>
</comment>
<dbReference type="InterPro" id="IPR020980">
    <property type="entry name" value="Membrane_HflK_N"/>
</dbReference>
<keyword evidence="4 6" id="KW-1133">Transmembrane helix</keyword>
<dbReference type="GO" id="GO:0006508">
    <property type="term" value="P:proteolysis"/>
    <property type="evidence" value="ECO:0007669"/>
    <property type="project" value="UniProtKB-KW"/>
</dbReference>
<feature type="domain" description="Band 7" evidence="8">
    <location>
        <begin position="78"/>
        <end position="238"/>
    </location>
</feature>
<dbReference type="GO" id="GO:0008233">
    <property type="term" value="F:peptidase activity"/>
    <property type="evidence" value="ECO:0007669"/>
    <property type="project" value="UniProtKB-KW"/>
</dbReference>
<dbReference type="InterPro" id="IPR010201">
    <property type="entry name" value="HflK"/>
</dbReference>
<sequence>MAWNEPGGNDNKPRDPWGGGEQGPPDLDEALRKLQEKLGGLFGGGKSGGGGSGGPSAAVSGGMFVILLLVAAVVWALMGLYTVDEQERGVVLRFGKYYDTVQPGLRWNPPLIDDVTTVNVTRVNTVAHREQMLTEDENIVEVNLSVQYVIYNAENFVLEVRSPEVSLGHATESALRHVVGGSSMDYVLTDGREQLGIDVQQRLQDLLDNYGTGIQISRINIDEAKPPAEVQEAFDDVIKAREDEERVKNEAQAYSNGVIPVARGAAQRVLEEANAYKEQVVAEASGEAERFTKLLTEYRKAPEVTRQRLYLDALQTVYSNTSKVVVDVEGGNNMLYLPLDKIVNQSSSGQAGRGSSDLDVRELTNRVVEQIRRDSAERNSRGGR</sequence>
<dbReference type="PANTHER" id="PTHR43327:SF2">
    <property type="entry name" value="MODULATOR OF FTSH PROTEASE HFLK"/>
    <property type="match status" value="1"/>
</dbReference>
<dbReference type="Proteomes" id="UP001143362">
    <property type="component" value="Unassembled WGS sequence"/>
</dbReference>
<accession>A0ABT3TKB1</accession>
<dbReference type="InterPro" id="IPR001972">
    <property type="entry name" value="Stomatin_HflK_fam"/>
</dbReference>
<keyword evidence="3 6" id="KW-0812">Transmembrane</keyword>
<dbReference type="InterPro" id="IPR050710">
    <property type="entry name" value="Band7/mec-2_domain"/>
</dbReference>
<gene>
    <name evidence="9" type="primary">hflK</name>
    <name evidence="9" type="ORF">EYC98_17860</name>
</gene>
<evidence type="ECO:0000259" key="8">
    <source>
        <dbReference type="SMART" id="SM00244"/>
    </source>
</evidence>
<evidence type="ECO:0000313" key="10">
    <source>
        <dbReference type="Proteomes" id="UP001143362"/>
    </source>
</evidence>
<proteinExistence type="inferred from homology"/>
<reference evidence="9" key="1">
    <citation type="submission" date="2019-02" db="EMBL/GenBank/DDBJ databases">
        <authorList>
            <person name="Li S.-H."/>
        </authorList>
    </citation>
    <scope>NUCLEOTIDE SEQUENCE</scope>
    <source>
        <strain evidence="9">IMCC14734</strain>
    </source>
</reference>
<dbReference type="Gene3D" id="3.30.479.30">
    <property type="entry name" value="Band 7 domain"/>
    <property type="match status" value="1"/>
</dbReference>
<dbReference type="Pfam" id="PF12221">
    <property type="entry name" value="HflK_N"/>
    <property type="match status" value="1"/>
</dbReference>
<evidence type="ECO:0000256" key="1">
    <source>
        <dbReference type="ARBA" id="ARBA00004167"/>
    </source>
</evidence>
<dbReference type="CDD" id="cd03404">
    <property type="entry name" value="SPFH_HflK"/>
    <property type="match status" value="1"/>
</dbReference>
<dbReference type="PRINTS" id="PR00721">
    <property type="entry name" value="STOMATIN"/>
</dbReference>
<organism evidence="9 10">
    <name type="scientific">Candidatus Litorirhabdus singularis</name>
    <dbReference type="NCBI Taxonomy" id="2518993"/>
    <lineage>
        <taxon>Bacteria</taxon>
        <taxon>Pseudomonadati</taxon>
        <taxon>Pseudomonadota</taxon>
        <taxon>Gammaproteobacteria</taxon>
        <taxon>Cellvibrionales</taxon>
        <taxon>Halieaceae</taxon>
        <taxon>Candidatus Litorirhabdus</taxon>
    </lineage>
</organism>
<evidence type="ECO:0000313" key="9">
    <source>
        <dbReference type="EMBL" id="MCX2982732.1"/>
    </source>
</evidence>
<dbReference type="Pfam" id="PF01145">
    <property type="entry name" value="Band_7"/>
    <property type="match status" value="1"/>
</dbReference>
<dbReference type="SUPFAM" id="SSF117892">
    <property type="entry name" value="Band 7/SPFH domain"/>
    <property type="match status" value="1"/>
</dbReference>
<dbReference type="NCBIfam" id="TIGR01933">
    <property type="entry name" value="hflK"/>
    <property type="match status" value="1"/>
</dbReference>
<protein>
    <recommendedName>
        <fullName evidence="6">Protein HflK</fullName>
    </recommendedName>
</protein>
<keyword evidence="9" id="KW-0645">Protease</keyword>
<dbReference type="InterPro" id="IPR001107">
    <property type="entry name" value="Band_7"/>
</dbReference>
<evidence type="ECO:0000256" key="5">
    <source>
        <dbReference type="ARBA" id="ARBA00023136"/>
    </source>
</evidence>
<evidence type="ECO:0000256" key="6">
    <source>
        <dbReference type="RuleBase" id="RU364113"/>
    </source>
</evidence>
<evidence type="ECO:0000256" key="2">
    <source>
        <dbReference type="ARBA" id="ARBA00006971"/>
    </source>
</evidence>
<dbReference type="EMBL" id="SHNN01000004">
    <property type="protein sequence ID" value="MCX2982732.1"/>
    <property type="molecule type" value="Genomic_DNA"/>
</dbReference>
<dbReference type="PANTHER" id="PTHR43327">
    <property type="entry name" value="STOMATIN-LIKE PROTEIN 2, MITOCHONDRIAL"/>
    <property type="match status" value="1"/>
</dbReference>
<evidence type="ECO:0000256" key="7">
    <source>
        <dbReference type="SAM" id="MobiDB-lite"/>
    </source>
</evidence>
<comment type="similarity">
    <text evidence="2 6">Belongs to the band 7/mec-2 family. HflK subfamily.</text>
</comment>
<name>A0ABT3TKB1_9GAMM</name>
<feature type="region of interest" description="Disordered" evidence="7">
    <location>
        <begin position="1"/>
        <end position="28"/>
    </location>
</feature>
<comment type="caution">
    <text evidence="9">The sequence shown here is derived from an EMBL/GenBank/DDBJ whole genome shotgun (WGS) entry which is preliminary data.</text>
</comment>
<keyword evidence="9" id="KW-0378">Hydrolase</keyword>
<feature type="transmembrane region" description="Helical" evidence="6">
    <location>
        <begin position="62"/>
        <end position="83"/>
    </location>
</feature>
<dbReference type="InterPro" id="IPR036013">
    <property type="entry name" value="Band_7/SPFH_dom_sf"/>
</dbReference>
<evidence type="ECO:0000256" key="3">
    <source>
        <dbReference type="ARBA" id="ARBA00022692"/>
    </source>
</evidence>
<comment type="subunit">
    <text evidence="6">HflC and HflK may interact to form a multimeric complex.</text>
</comment>
<dbReference type="RefSeq" id="WP_279246762.1">
    <property type="nucleotide sequence ID" value="NZ_SHNN01000004.1"/>
</dbReference>
<keyword evidence="10" id="KW-1185">Reference proteome</keyword>
<keyword evidence="5 6" id="KW-0472">Membrane</keyword>
<dbReference type="SMART" id="SM00244">
    <property type="entry name" value="PHB"/>
    <property type="match status" value="1"/>
</dbReference>